<evidence type="ECO:0000313" key="2">
    <source>
        <dbReference type="EMBL" id="MBB5353528.1"/>
    </source>
</evidence>
<dbReference type="EMBL" id="JACHFD010000028">
    <property type="protein sequence ID" value="MBB5353528.1"/>
    <property type="molecule type" value="Genomic_DNA"/>
</dbReference>
<dbReference type="Pfam" id="PF07610">
    <property type="entry name" value="DUF1573"/>
    <property type="match status" value="1"/>
</dbReference>
<dbReference type="RefSeq" id="WP_184021524.1">
    <property type="nucleotide sequence ID" value="NZ_JACHFD010000028.1"/>
</dbReference>
<name>A0A840VG02_9BACT</name>
<comment type="caution">
    <text evidence="2">The sequence shown here is derived from an EMBL/GenBank/DDBJ whole genome shotgun (WGS) entry which is preliminary data.</text>
</comment>
<keyword evidence="3" id="KW-1185">Reference proteome</keyword>
<feature type="chain" id="PRO_5032896462" description="DUF1573 domain-containing protein" evidence="1">
    <location>
        <begin position="20"/>
        <end position="232"/>
    </location>
</feature>
<proteinExistence type="predicted"/>
<protein>
    <recommendedName>
        <fullName evidence="4">DUF1573 domain-containing protein</fullName>
    </recommendedName>
</protein>
<evidence type="ECO:0000256" key="1">
    <source>
        <dbReference type="SAM" id="SignalP"/>
    </source>
</evidence>
<evidence type="ECO:0008006" key="4">
    <source>
        <dbReference type="Google" id="ProtNLM"/>
    </source>
</evidence>
<keyword evidence="1" id="KW-0732">Signal</keyword>
<gene>
    <name evidence="2" type="ORF">HNR46_003789</name>
</gene>
<accession>A0A840VG02</accession>
<dbReference type="Proteomes" id="UP000557717">
    <property type="component" value="Unassembled WGS sequence"/>
</dbReference>
<evidence type="ECO:0000313" key="3">
    <source>
        <dbReference type="Proteomes" id="UP000557717"/>
    </source>
</evidence>
<sequence>MKAGLPFLFSLLFAAVAQAGGLTFESASQEATAELEQTEVIVDFPFSNESDTAVTIQRYEAACSCTSVKVKGGKMRYEPGEKGLIRTVFDLGTFVGDTSKSIQLWVDDDPATRPSVVLQAKIHIPVLVSLEPKTLRWEPNDALSPKTITVTMSHSEPIHVSKVACGNESFHTQIKTIEDGKLYEIEVTPVSTEKPALGIISIETDCKVARHATQRAFAMIRKMPQLPTKSGS</sequence>
<feature type="signal peptide" evidence="1">
    <location>
        <begin position="1"/>
        <end position="19"/>
    </location>
</feature>
<dbReference type="InterPro" id="IPR011467">
    <property type="entry name" value="DUF1573"/>
</dbReference>
<reference evidence="2 3" key="1">
    <citation type="submission" date="2020-08" db="EMBL/GenBank/DDBJ databases">
        <title>Genomic Encyclopedia of Type Strains, Phase IV (KMG-IV): sequencing the most valuable type-strain genomes for metagenomic binning, comparative biology and taxonomic classification.</title>
        <authorList>
            <person name="Goeker M."/>
        </authorList>
    </citation>
    <scope>NUCLEOTIDE SEQUENCE [LARGE SCALE GENOMIC DNA]</scope>
    <source>
        <strain evidence="2 3">YC6886</strain>
    </source>
</reference>
<organism evidence="2 3">
    <name type="scientific">Haloferula luteola</name>
    <dbReference type="NCBI Taxonomy" id="595692"/>
    <lineage>
        <taxon>Bacteria</taxon>
        <taxon>Pseudomonadati</taxon>
        <taxon>Verrucomicrobiota</taxon>
        <taxon>Verrucomicrobiia</taxon>
        <taxon>Verrucomicrobiales</taxon>
        <taxon>Verrucomicrobiaceae</taxon>
        <taxon>Haloferula</taxon>
    </lineage>
</organism>
<dbReference type="AlphaFoldDB" id="A0A840VG02"/>